<dbReference type="SMART" id="SM00387">
    <property type="entry name" value="HATPase_c"/>
    <property type="match status" value="1"/>
</dbReference>
<feature type="compositionally biased region" description="Low complexity" evidence="17">
    <location>
        <begin position="105"/>
        <end position="159"/>
    </location>
</feature>
<name>A0ABW4RD60_9BACL</name>
<dbReference type="PANTHER" id="PTHR45528">
    <property type="entry name" value="SENSOR HISTIDINE KINASE CPXA"/>
    <property type="match status" value="1"/>
</dbReference>
<feature type="compositionally biased region" description="Low complexity" evidence="17">
    <location>
        <begin position="246"/>
        <end position="262"/>
    </location>
</feature>
<feature type="compositionally biased region" description="Polar residues" evidence="17">
    <location>
        <begin position="169"/>
        <end position="184"/>
    </location>
</feature>
<evidence type="ECO:0000256" key="7">
    <source>
        <dbReference type="ARBA" id="ARBA00022692"/>
    </source>
</evidence>
<dbReference type="RefSeq" id="WP_347326945.1">
    <property type="nucleotide sequence ID" value="NZ_JBCGUH010000017.1"/>
</dbReference>
<dbReference type="InterPro" id="IPR036890">
    <property type="entry name" value="HATPase_C_sf"/>
</dbReference>
<dbReference type="CDD" id="cd00082">
    <property type="entry name" value="HisKA"/>
    <property type="match status" value="1"/>
</dbReference>
<dbReference type="CDD" id="cd00075">
    <property type="entry name" value="HATPase"/>
    <property type="match status" value="1"/>
</dbReference>
<evidence type="ECO:0000256" key="4">
    <source>
        <dbReference type="ARBA" id="ARBA00022475"/>
    </source>
</evidence>
<evidence type="ECO:0000256" key="13">
    <source>
        <dbReference type="ARBA" id="ARBA00023026"/>
    </source>
</evidence>
<feature type="region of interest" description="Disordered" evidence="17">
    <location>
        <begin position="316"/>
        <end position="340"/>
    </location>
</feature>
<dbReference type="InterPro" id="IPR036097">
    <property type="entry name" value="HisK_dim/P_sf"/>
</dbReference>
<comment type="subcellular location">
    <subcellularLocation>
        <location evidence="2">Cell membrane</location>
        <topology evidence="2">Multi-pass membrane protein</topology>
    </subcellularLocation>
</comment>
<keyword evidence="11 18" id="KW-1133">Transmembrane helix</keyword>
<feature type="transmembrane region" description="Helical" evidence="18">
    <location>
        <begin position="7"/>
        <end position="31"/>
    </location>
</feature>
<evidence type="ECO:0000256" key="11">
    <source>
        <dbReference type="ARBA" id="ARBA00022989"/>
    </source>
</evidence>
<evidence type="ECO:0000256" key="8">
    <source>
        <dbReference type="ARBA" id="ARBA00022741"/>
    </source>
</evidence>
<evidence type="ECO:0000259" key="19">
    <source>
        <dbReference type="PROSITE" id="PS50109"/>
    </source>
</evidence>
<comment type="catalytic activity">
    <reaction evidence="1">
        <text>ATP + protein L-histidine = ADP + protein N-phospho-L-histidine.</text>
        <dbReference type="EC" id="2.7.13.3"/>
    </reaction>
</comment>
<evidence type="ECO:0000256" key="15">
    <source>
        <dbReference type="ARBA" id="ARBA00037219"/>
    </source>
</evidence>
<keyword evidence="9 21" id="KW-0418">Kinase</keyword>
<dbReference type="InterPro" id="IPR050398">
    <property type="entry name" value="HssS/ArlS-like"/>
</dbReference>
<reference evidence="22" key="1">
    <citation type="journal article" date="2019" name="Int. J. Syst. Evol. Microbiol.">
        <title>The Global Catalogue of Microorganisms (GCM) 10K type strain sequencing project: providing services to taxonomists for standard genome sequencing and annotation.</title>
        <authorList>
            <consortium name="The Broad Institute Genomics Platform"/>
            <consortium name="The Broad Institute Genome Sequencing Center for Infectious Disease"/>
            <person name="Wu L."/>
            <person name="Ma J."/>
        </authorList>
    </citation>
    <scope>NUCLEOTIDE SEQUENCE [LARGE SCALE GENOMIC DNA]</scope>
    <source>
        <strain evidence="22">CCUG 54950</strain>
    </source>
</reference>
<feature type="domain" description="Histidine kinase" evidence="19">
    <location>
        <begin position="456"/>
        <end position="667"/>
    </location>
</feature>
<evidence type="ECO:0000256" key="14">
    <source>
        <dbReference type="ARBA" id="ARBA00023136"/>
    </source>
</evidence>
<keyword evidence="13" id="KW-0843">Virulence</keyword>
<comment type="function">
    <text evidence="15">Member of the two-component regulatory system HssS/HssR involved in intracellular heme homeostasis and tempering of staphylococcal virulence. HssS functions as a heme sensor histidine kinase which is autophosphorylated at a histidine residue and transfers its phosphate group to an aspartate residue of HssR. HssR/HssS activates the expression of hrtAB, an efflux pump, in response to extracellular heme, hemin, hemoglobin or blood.</text>
</comment>
<evidence type="ECO:0000313" key="22">
    <source>
        <dbReference type="Proteomes" id="UP001597233"/>
    </source>
</evidence>
<feature type="compositionally biased region" description="Low complexity" evidence="17">
    <location>
        <begin position="205"/>
        <end position="228"/>
    </location>
</feature>
<dbReference type="InterPro" id="IPR005467">
    <property type="entry name" value="His_kinase_dom"/>
</dbReference>
<keyword evidence="7 18" id="KW-0812">Transmembrane</keyword>
<keyword evidence="22" id="KW-1185">Reference proteome</keyword>
<dbReference type="Gene3D" id="6.10.340.10">
    <property type="match status" value="1"/>
</dbReference>
<keyword evidence="12" id="KW-0902">Two-component regulatory system</keyword>
<dbReference type="SMART" id="SM00388">
    <property type="entry name" value="HisKA"/>
    <property type="match status" value="1"/>
</dbReference>
<evidence type="ECO:0000256" key="5">
    <source>
        <dbReference type="ARBA" id="ARBA00022553"/>
    </source>
</evidence>
<evidence type="ECO:0000256" key="10">
    <source>
        <dbReference type="ARBA" id="ARBA00022840"/>
    </source>
</evidence>
<evidence type="ECO:0000313" key="21">
    <source>
        <dbReference type="EMBL" id="MFD1884187.1"/>
    </source>
</evidence>
<dbReference type="CDD" id="cd06225">
    <property type="entry name" value="HAMP"/>
    <property type="match status" value="1"/>
</dbReference>
<comment type="caution">
    <text evidence="21">The sequence shown here is derived from an EMBL/GenBank/DDBJ whole genome shotgun (WGS) entry which is preliminary data.</text>
</comment>
<evidence type="ECO:0000259" key="20">
    <source>
        <dbReference type="PROSITE" id="PS50885"/>
    </source>
</evidence>
<dbReference type="PANTHER" id="PTHR45528:SF11">
    <property type="entry name" value="HISTIDINE KINASE"/>
    <property type="match status" value="1"/>
</dbReference>
<feature type="transmembrane region" description="Helical" evidence="18">
    <location>
        <begin position="375"/>
        <end position="395"/>
    </location>
</feature>
<keyword evidence="4" id="KW-1003">Cell membrane</keyword>
<feature type="domain" description="HAMP" evidence="20">
    <location>
        <begin position="396"/>
        <end position="448"/>
    </location>
</feature>
<dbReference type="Proteomes" id="UP001597233">
    <property type="component" value="Unassembled WGS sequence"/>
</dbReference>
<organism evidence="21 22">
    <name type="scientific">Paenibacillus wenxiniae</name>
    <dbReference type="NCBI Taxonomy" id="1636843"/>
    <lineage>
        <taxon>Bacteria</taxon>
        <taxon>Bacillati</taxon>
        <taxon>Bacillota</taxon>
        <taxon>Bacilli</taxon>
        <taxon>Bacillales</taxon>
        <taxon>Paenibacillaceae</taxon>
        <taxon>Paenibacillus</taxon>
    </lineage>
</organism>
<keyword evidence="5" id="KW-0597">Phosphoprotein</keyword>
<dbReference type="GO" id="GO:0016301">
    <property type="term" value="F:kinase activity"/>
    <property type="evidence" value="ECO:0007669"/>
    <property type="project" value="UniProtKB-KW"/>
</dbReference>
<dbReference type="Pfam" id="PF00512">
    <property type="entry name" value="HisKA"/>
    <property type="match status" value="1"/>
</dbReference>
<evidence type="ECO:0000256" key="12">
    <source>
        <dbReference type="ARBA" id="ARBA00023012"/>
    </source>
</evidence>
<evidence type="ECO:0000256" key="18">
    <source>
        <dbReference type="SAM" id="Phobius"/>
    </source>
</evidence>
<dbReference type="PROSITE" id="PS50109">
    <property type="entry name" value="HIS_KIN"/>
    <property type="match status" value="1"/>
</dbReference>
<dbReference type="EMBL" id="JBHUEH010000006">
    <property type="protein sequence ID" value="MFD1884187.1"/>
    <property type="molecule type" value="Genomic_DNA"/>
</dbReference>
<gene>
    <name evidence="21" type="ORF">ACFSC9_01450</name>
</gene>
<evidence type="ECO:0000256" key="16">
    <source>
        <dbReference type="ARBA" id="ARBA00040841"/>
    </source>
</evidence>
<dbReference type="PRINTS" id="PR00344">
    <property type="entry name" value="BCTRLSENSOR"/>
</dbReference>
<dbReference type="SMART" id="SM00304">
    <property type="entry name" value="HAMP"/>
    <property type="match status" value="1"/>
</dbReference>
<evidence type="ECO:0000256" key="1">
    <source>
        <dbReference type="ARBA" id="ARBA00000085"/>
    </source>
</evidence>
<evidence type="ECO:0000256" key="9">
    <source>
        <dbReference type="ARBA" id="ARBA00022777"/>
    </source>
</evidence>
<dbReference type="Pfam" id="PF02518">
    <property type="entry name" value="HATPase_c"/>
    <property type="match status" value="1"/>
</dbReference>
<feature type="compositionally biased region" description="Polar residues" evidence="17">
    <location>
        <begin position="229"/>
        <end position="241"/>
    </location>
</feature>
<evidence type="ECO:0000256" key="2">
    <source>
        <dbReference type="ARBA" id="ARBA00004651"/>
    </source>
</evidence>
<accession>A0ABW4RD60</accession>
<dbReference type="SUPFAM" id="SSF55874">
    <property type="entry name" value="ATPase domain of HSP90 chaperone/DNA topoisomerase II/histidine kinase"/>
    <property type="match status" value="1"/>
</dbReference>
<proteinExistence type="predicted"/>
<evidence type="ECO:0000256" key="3">
    <source>
        <dbReference type="ARBA" id="ARBA00012438"/>
    </source>
</evidence>
<dbReference type="InterPro" id="IPR003661">
    <property type="entry name" value="HisK_dim/P_dom"/>
</dbReference>
<evidence type="ECO:0000256" key="6">
    <source>
        <dbReference type="ARBA" id="ARBA00022679"/>
    </source>
</evidence>
<keyword evidence="8" id="KW-0547">Nucleotide-binding</keyword>
<keyword evidence="14 18" id="KW-0472">Membrane</keyword>
<feature type="compositionally biased region" description="Polar residues" evidence="17">
    <location>
        <begin position="319"/>
        <end position="340"/>
    </location>
</feature>
<dbReference type="InterPro" id="IPR003594">
    <property type="entry name" value="HATPase_dom"/>
</dbReference>
<keyword evidence="10" id="KW-0067">ATP-binding</keyword>
<dbReference type="Gene3D" id="1.10.287.130">
    <property type="match status" value="1"/>
</dbReference>
<dbReference type="Pfam" id="PF00672">
    <property type="entry name" value="HAMP"/>
    <property type="match status" value="1"/>
</dbReference>
<dbReference type="EC" id="2.7.13.3" evidence="3"/>
<dbReference type="SUPFAM" id="SSF47384">
    <property type="entry name" value="Homodimeric domain of signal transducing histidine kinase"/>
    <property type="match status" value="1"/>
</dbReference>
<evidence type="ECO:0000256" key="17">
    <source>
        <dbReference type="SAM" id="MobiDB-lite"/>
    </source>
</evidence>
<keyword evidence="6" id="KW-0808">Transferase</keyword>
<dbReference type="InterPro" id="IPR003660">
    <property type="entry name" value="HAMP_dom"/>
</dbReference>
<dbReference type="Gene3D" id="3.30.565.10">
    <property type="entry name" value="Histidine kinase-like ATPase, C-terminal domain"/>
    <property type="match status" value="1"/>
</dbReference>
<dbReference type="SUPFAM" id="SSF158472">
    <property type="entry name" value="HAMP domain-like"/>
    <property type="match status" value="1"/>
</dbReference>
<dbReference type="InterPro" id="IPR004358">
    <property type="entry name" value="Sig_transdc_His_kin-like_C"/>
</dbReference>
<protein>
    <recommendedName>
        <fullName evidence="16">Heme sensor protein HssS</fullName>
        <ecNumber evidence="3">2.7.13.3</ecNumber>
    </recommendedName>
</protein>
<feature type="region of interest" description="Disordered" evidence="17">
    <location>
        <begin position="83"/>
        <end position="300"/>
    </location>
</feature>
<sequence>MKNIYSQLVVTFIIVVAASFLITLLMSDWVFQRQQMNFVQDRILRDAEAMAEIQASIPEDMMQKYLNSQGGQTQLVVIGEDGTEYRSEGNGPGGPLGISPPPLPLGNDSSSSSDSSGSGSSSGSSSSSSSSDDSSSTAKNGSSSKNGSSTDNNSGTDNRSNTDSHSSTDNRSGAGNDSSASNRSNNEDRSGHHTTSSNSDEDKTSATTNESSSTSSSNNNTDDSNGNSKRSTTSQSTSNMTGEEATGTTSTTGSDTSSSTSSKPSPPVPPHLQNGATSSSSDKKKPPTPPRPPKDADRWDIPEAVQQLVLSGRTYHPQKGNQLTDPNMPSLNLSLDSNEQNEPRYVGVPFERDGVHYALFARPAAGHFVNQFNQWMFLVLSVMLIIGVLLFLFAARLIARPIAKLSDATRRVAKGDYDVRVHLKRRDEIGQLGENFNQMTTRLSKIEAMRQEFVSNVSHEIQTPLTSIRGFAVALKDTASSEQLKHLKIIEQESERLSKLSSNLLKLASLDVVKLNKQNFRLDEQIRMAVVSCGPMWMNKHIELSADLNKIEVAGDEDLLTQVWTNLLSNAIKFTPEHGNIYITLTEDEHWIKASVQDTGCGIDAEHVEHIFERFYKADSSRNSAVGGNGLGLSIVQKILLLHGGRIEAHSAEGQGTTMTVYLPRTAAAASVPVKMTKKAASQ</sequence>
<dbReference type="PROSITE" id="PS50885">
    <property type="entry name" value="HAMP"/>
    <property type="match status" value="1"/>
</dbReference>